<keyword evidence="1" id="KW-0560">Oxidoreductase</keyword>
<sequence>MVKSILLVGVGGQGTILASKLLTQGLMEAGHDVKMSEIHGMSQRGGSVSSQVRYGEEVHSPVIERGGADILVSFEIMEALRWLDYLKPDGKIVVNNYSIKPMPVVMGKCTYPDGILDELKSKVPTTVVDAQREAVKLGNSKVMNIILLGTIVKKMNLESIDWNKIISDNVKPAFVEINLKALEVGKSLV</sequence>
<reference evidence="3 4" key="1">
    <citation type="submission" date="2018-06" db="EMBL/GenBank/DDBJ databases">
        <title>Genomic Encyclopedia of Type Strains, Phase IV (KMG-IV): sequencing the most valuable type-strain genomes for metagenomic binning, comparative biology and taxonomic classification.</title>
        <authorList>
            <person name="Goeker M."/>
        </authorList>
    </citation>
    <scope>NUCLEOTIDE SEQUENCE [LARGE SCALE GENOMIC DNA]</scope>
    <source>
        <strain evidence="3 4">DSM 22112</strain>
    </source>
</reference>
<evidence type="ECO:0000313" key="3">
    <source>
        <dbReference type="EMBL" id="RBP70020.1"/>
    </source>
</evidence>
<name>A0A366IGS2_9FIRM</name>
<evidence type="ECO:0000256" key="1">
    <source>
        <dbReference type="ARBA" id="ARBA00023002"/>
    </source>
</evidence>
<feature type="domain" description="Pyruvate/ketoisovalerate oxidoreductase catalytic" evidence="2">
    <location>
        <begin position="11"/>
        <end position="185"/>
    </location>
</feature>
<organism evidence="3 4">
    <name type="scientific">Alkalibaculum bacchi</name>
    <dbReference type="NCBI Taxonomy" id="645887"/>
    <lineage>
        <taxon>Bacteria</taxon>
        <taxon>Bacillati</taxon>
        <taxon>Bacillota</taxon>
        <taxon>Clostridia</taxon>
        <taxon>Eubacteriales</taxon>
        <taxon>Eubacteriaceae</taxon>
        <taxon>Alkalibaculum</taxon>
    </lineage>
</organism>
<dbReference type="PANTHER" id="PTHR43854:SF1">
    <property type="entry name" value="INDOLEPYRUVATE OXIDOREDUCTASE SUBUNIT IORB"/>
    <property type="match status" value="1"/>
</dbReference>
<dbReference type="RefSeq" id="WP_113919234.1">
    <property type="nucleotide sequence ID" value="NZ_QNRX01000001.1"/>
</dbReference>
<comment type="caution">
    <text evidence="3">The sequence shown here is derived from an EMBL/GenBank/DDBJ whole genome shotgun (WGS) entry which is preliminary data.</text>
</comment>
<gene>
    <name evidence="3" type="ORF">DES36_10171</name>
</gene>
<dbReference type="NCBIfam" id="NF005325">
    <property type="entry name" value="PRK06853.1-5"/>
    <property type="match status" value="1"/>
</dbReference>
<dbReference type="InterPro" id="IPR019752">
    <property type="entry name" value="Pyrv/ketoisovalerate_OxRed_cat"/>
</dbReference>
<dbReference type="Pfam" id="PF01558">
    <property type="entry name" value="POR"/>
    <property type="match status" value="1"/>
</dbReference>
<accession>A0A366IGS2</accession>
<dbReference type="Gene3D" id="3.40.920.10">
    <property type="entry name" value="Pyruvate-ferredoxin oxidoreductase, PFOR, domain III"/>
    <property type="match status" value="1"/>
</dbReference>
<dbReference type="InterPro" id="IPR052198">
    <property type="entry name" value="IorB_Oxidoreductase"/>
</dbReference>
<evidence type="ECO:0000313" key="4">
    <source>
        <dbReference type="Proteomes" id="UP000253490"/>
    </source>
</evidence>
<dbReference type="GO" id="GO:0016903">
    <property type="term" value="F:oxidoreductase activity, acting on the aldehyde or oxo group of donors"/>
    <property type="evidence" value="ECO:0007669"/>
    <property type="project" value="InterPro"/>
</dbReference>
<dbReference type="SUPFAM" id="SSF53323">
    <property type="entry name" value="Pyruvate-ferredoxin oxidoreductase, PFOR, domain III"/>
    <property type="match status" value="1"/>
</dbReference>
<protein>
    <submittedName>
        <fullName evidence="3">Indolepyruvate ferredoxin oxidoreductase beta subunit</fullName>
    </submittedName>
</protein>
<dbReference type="Proteomes" id="UP000253490">
    <property type="component" value="Unassembled WGS sequence"/>
</dbReference>
<dbReference type="AlphaFoldDB" id="A0A366IGS2"/>
<evidence type="ECO:0000259" key="2">
    <source>
        <dbReference type="Pfam" id="PF01558"/>
    </source>
</evidence>
<keyword evidence="4" id="KW-1185">Reference proteome</keyword>
<dbReference type="PANTHER" id="PTHR43854">
    <property type="entry name" value="INDOLEPYRUVATE OXIDOREDUCTASE SUBUNIT IORB"/>
    <property type="match status" value="1"/>
</dbReference>
<dbReference type="OrthoDB" id="9789125at2"/>
<proteinExistence type="predicted"/>
<dbReference type="InterPro" id="IPR002869">
    <property type="entry name" value="Pyrv_flavodox_OxRed_cen"/>
</dbReference>
<keyword evidence="3" id="KW-0670">Pyruvate</keyword>
<dbReference type="EMBL" id="QNRX01000001">
    <property type="protein sequence ID" value="RBP70020.1"/>
    <property type="molecule type" value="Genomic_DNA"/>
</dbReference>